<dbReference type="Proteomes" id="UP000326759">
    <property type="component" value="Unassembled WGS sequence"/>
</dbReference>
<dbReference type="SUPFAM" id="SSF55486">
    <property type="entry name" value="Metalloproteases ('zincins'), catalytic domain"/>
    <property type="match status" value="1"/>
</dbReference>
<evidence type="ECO:0000256" key="6">
    <source>
        <dbReference type="PROSITE-ProRule" id="PRU01211"/>
    </source>
</evidence>
<reference evidence="9 10" key="1">
    <citation type="journal article" date="2019" name="PLoS Biol.">
        <title>Sex chromosomes control vertical transmission of feminizing Wolbachia symbionts in an isopod.</title>
        <authorList>
            <person name="Becking T."/>
            <person name="Chebbi M.A."/>
            <person name="Giraud I."/>
            <person name="Moumen B."/>
            <person name="Laverre T."/>
            <person name="Caubet Y."/>
            <person name="Peccoud J."/>
            <person name="Gilbert C."/>
            <person name="Cordaux R."/>
        </authorList>
    </citation>
    <scope>NUCLEOTIDE SEQUENCE [LARGE SCALE GENOMIC DNA]</scope>
    <source>
        <strain evidence="9">ANa2</strain>
        <tissue evidence="9">Whole body excluding digestive tract and cuticle</tissue>
    </source>
</reference>
<keyword evidence="4 6" id="KW-0862">Zinc</keyword>
<dbReference type="PANTHER" id="PTHR10127:SF780">
    <property type="entry name" value="METALLOENDOPEPTIDASE"/>
    <property type="match status" value="1"/>
</dbReference>
<feature type="active site" evidence="6">
    <location>
        <position position="136"/>
    </location>
</feature>
<dbReference type="InterPro" id="IPR001506">
    <property type="entry name" value="Peptidase_M12A"/>
</dbReference>
<dbReference type="InterPro" id="IPR006026">
    <property type="entry name" value="Peptidase_Metallo"/>
</dbReference>
<accession>A0A5N5TII4</accession>
<dbReference type="CDD" id="cd04280">
    <property type="entry name" value="ZnMc_astacin_like"/>
    <property type="match status" value="1"/>
</dbReference>
<evidence type="ECO:0000313" key="10">
    <source>
        <dbReference type="Proteomes" id="UP000326759"/>
    </source>
</evidence>
<dbReference type="Gene3D" id="3.40.390.10">
    <property type="entry name" value="Collagenase (Catalytic Domain)"/>
    <property type="match status" value="1"/>
</dbReference>
<dbReference type="PANTHER" id="PTHR10127">
    <property type="entry name" value="DISCOIDIN, CUB, EGF, LAMININ , AND ZINC METALLOPROTEASE DOMAIN CONTAINING"/>
    <property type="match status" value="1"/>
</dbReference>
<feature type="non-terminal residue" evidence="9">
    <location>
        <position position="183"/>
    </location>
</feature>
<evidence type="ECO:0000256" key="5">
    <source>
        <dbReference type="ARBA" id="ARBA00023049"/>
    </source>
</evidence>
<dbReference type="GO" id="GO:0006508">
    <property type="term" value="P:proteolysis"/>
    <property type="evidence" value="ECO:0007669"/>
    <property type="project" value="UniProtKB-KW"/>
</dbReference>
<dbReference type="PROSITE" id="PS51864">
    <property type="entry name" value="ASTACIN"/>
    <property type="match status" value="1"/>
</dbReference>
<evidence type="ECO:0000259" key="8">
    <source>
        <dbReference type="PROSITE" id="PS51864"/>
    </source>
</evidence>
<gene>
    <name evidence="9" type="primary">nas-6</name>
    <name evidence="9" type="ORF">Anas_11993</name>
</gene>
<keyword evidence="10" id="KW-1185">Reference proteome</keyword>
<feature type="binding site" evidence="6">
    <location>
        <position position="139"/>
    </location>
    <ligand>
        <name>Zn(2+)</name>
        <dbReference type="ChEBI" id="CHEBI:29105"/>
        <note>catalytic</note>
    </ligand>
</feature>
<proteinExistence type="predicted"/>
<comment type="caution">
    <text evidence="9">The sequence shown here is derived from an EMBL/GenBank/DDBJ whole genome shotgun (WGS) entry which is preliminary data.</text>
</comment>
<dbReference type="Pfam" id="PF01400">
    <property type="entry name" value="Astacin"/>
    <property type="match status" value="1"/>
</dbReference>
<keyword evidence="1 6" id="KW-0645">Protease</keyword>
<evidence type="ECO:0000256" key="2">
    <source>
        <dbReference type="ARBA" id="ARBA00022723"/>
    </source>
</evidence>
<dbReference type="AlphaFoldDB" id="A0A5N5TII4"/>
<dbReference type="PRINTS" id="PR00480">
    <property type="entry name" value="ASTACIN"/>
</dbReference>
<sequence length="183" mass="21079">MANLFQGDIRITSNDELFKLTAHFILILYFHSTPHLEKGMQVIRNAIKEEEKKWNNGIIPYEISRSYDGNERAQIAKAIAEIHQETCIKFKARQGENDYIYITKGNGCSSSVGRVGGKQTVSLGAGCVYFGIILHELMHAVGFWHEQSRADRNDYVRINWSNIRNGMEYNFQKYDWTIIQNLG</sequence>
<dbReference type="InterPro" id="IPR034035">
    <property type="entry name" value="Astacin-like_dom"/>
</dbReference>
<dbReference type="GO" id="GO:0008270">
    <property type="term" value="F:zinc ion binding"/>
    <property type="evidence" value="ECO:0007669"/>
    <property type="project" value="UniProtKB-UniRule"/>
</dbReference>
<dbReference type="OrthoDB" id="291007at2759"/>
<dbReference type="EC" id="3.4.24.-" evidence="7"/>
<evidence type="ECO:0000256" key="4">
    <source>
        <dbReference type="ARBA" id="ARBA00022833"/>
    </source>
</evidence>
<keyword evidence="5 6" id="KW-0482">Metalloprotease</keyword>
<dbReference type="InterPro" id="IPR024079">
    <property type="entry name" value="MetalloPept_cat_dom_sf"/>
</dbReference>
<evidence type="ECO:0000256" key="1">
    <source>
        <dbReference type="ARBA" id="ARBA00022670"/>
    </source>
</evidence>
<evidence type="ECO:0000256" key="3">
    <source>
        <dbReference type="ARBA" id="ARBA00022801"/>
    </source>
</evidence>
<protein>
    <recommendedName>
        <fullName evidence="7">Metalloendopeptidase</fullName>
        <ecNumber evidence="7">3.4.24.-</ecNumber>
    </recommendedName>
</protein>
<dbReference type="EMBL" id="SEYY01001858">
    <property type="protein sequence ID" value="KAB7505075.1"/>
    <property type="molecule type" value="Genomic_DNA"/>
</dbReference>
<feature type="domain" description="Peptidase M12A" evidence="8">
    <location>
        <begin position="45"/>
        <end position="183"/>
    </location>
</feature>
<feature type="binding site" evidence="6">
    <location>
        <position position="145"/>
    </location>
    <ligand>
        <name>Zn(2+)</name>
        <dbReference type="ChEBI" id="CHEBI:29105"/>
        <note>catalytic</note>
    </ligand>
</feature>
<feature type="binding site" evidence="6">
    <location>
        <position position="135"/>
    </location>
    <ligand>
        <name>Zn(2+)</name>
        <dbReference type="ChEBI" id="CHEBI:29105"/>
        <note>catalytic</note>
    </ligand>
</feature>
<comment type="caution">
    <text evidence="6">Lacks conserved residue(s) required for the propagation of feature annotation.</text>
</comment>
<dbReference type="GO" id="GO:0004222">
    <property type="term" value="F:metalloendopeptidase activity"/>
    <property type="evidence" value="ECO:0007669"/>
    <property type="project" value="UniProtKB-UniRule"/>
</dbReference>
<name>A0A5N5TII4_9CRUS</name>
<organism evidence="9 10">
    <name type="scientific">Armadillidium nasatum</name>
    <dbReference type="NCBI Taxonomy" id="96803"/>
    <lineage>
        <taxon>Eukaryota</taxon>
        <taxon>Metazoa</taxon>
        <taxon>Ecdysozoa</taxon>
        <taxon>Arthropoda</taxon>
        <taxon>Crustacea</taxon>
        <taxon>Multicrustacea</taxon>
        <taxon>Malacostraca</taxon>
        <taxon>Eumalacostraca</taxon>
        <taxon>Peracarida</taxon>
        <taxon>Isopoda</taxon>
        <taxon>Oniscidea</taxon>
        <taxon>Crinocheta</taxon>
        <taxon>Armadillidiidae</taxon>
        <taxon>Armadillidium</taxon>
    </lineage>
</organism>
<keyword evidence="2 6" id="KW-0479">Metal-binding</keyword>
<comment type="cofactor">
    <cofactor evidence="6 7">
        <name>Zn(2+)</name>
        <dbReference type="ChEBI" id="CHEBI:29105"/>
    </cofactor>
    <text evidence="6 7">Binds 1 zinc ion per subunit.</text>
</comment>
<keyword evidence="3 6" id="KW-0378">Hydrolase</keyword>
<evidence type="ECO:0000313" key="9">
    <source>
        <dbReference type="EMBL" id="KAB7505075.1"/>
    </source>
</evidence>
<dbReference type="SMART" id="SM00235">
    <property type="entry name" value="ZnMc"/>
    <property type="match status" value="1"/>
</dbReference>
<evidence type="ECO:0000256" key="7">
    <source>
        <dbReference type="RuleBase" id="RU361183"/>
    </source>
</evidence>